<dbReference type="InterPro" id="IPR050816">
    <property type="entry name" value="Flavin-dep_Halogenase_NPB"/>
</dbReference>
<dbReference type="RefSeq" id="WP_346189521.1">
    <property type="nucleotide sequence ID" value="NZ_BAABRL010000011.1"/>
</dbReference>
<protein>
    <submittedName>
        <fullName evidence="1">Flavin-dependent tryptophan halogenase RebH</fullName>
    </submittedName>
</protein>
<dbReference type="SUPFAM" id="SSF51905">
    <property type="entry name" value="FAD/NAD(P)-binding domain"/>
    <property type="match status" value="1"/>
</dbReference>
<sequence>MKRVKKVLVLGGGSAGLLAALAIRKRCPSIQVRVVASSKKGVIGVGEGTVPYVVEFVHRYLGMDEAEVYRALDPVYKLGVRFDWGKRDYYDYSFTDTQHVQAIPGLKKVSGYYIAERCEGFDLPSALMDKGNALPTRGHKKADVPPPGNSVAWHLENHRFVAWLETACKQQGIDMVDDEVEEVVFENSGDVKGLKISNGAVLKADLFIDSSGFAGEIIGKAMEVPFKSYADALFCDRALVGGWDREEGEKILPYTVSQTMDSGWCWRIDHPERINRGYVFSSDHISMEDAEKEMLEKNPKIKQVREVKFRSGRREKVWVNNVIAIGNAAGFVEPLEATAIMCACLQARWLADGLMDSMSEPTPTMRDLYNERVASVWDEIRDFLAMHYRFNDKLETPFWKRCQEEISLGPIEKLVAFFQENGPSSLGRALVPGQSPFGVQGYYAHLVGMRVPHARPYKAGQAEQDVWSAYLSQIDQVASKGMSMEEVREQLMDASYWKQLRSLSR</sequence>
<evidence type="ECO:0000313" key="2">
    <source>
        <dbReference type="Proteomes" id="UP001424741"/>
    </source>
</evidence>
<accession>A0ABP9V2N6</accession>
<dbReference type="InterPro" id="IPR033856">
    <property type="entry name" value="Trp_halogen"/>
</dbReference>
<gene>
    <name evidence="1" type="primary">rebH_1</name>
    <name evidence="1" type="ORF">Rhal01_03119</name>
</gene>
<dbReference type="Proteomes" id="UP001424741">
    <property type="component" value="Unassembled WGS sequence"/>
</dbReference>
<proteinExistence type="predicted"/>
<dbReference type="EMBL" id="BAABRL010000011">
    <property type="protein sequence ID" value="GAA5496931.1"/>
    <property type="molecule type" value="Genomic_DNA"/>
</dbReference>
<comment type="caution">
    <text evidence="1">The sequence shown here is derived from an EMBL/GenBank/DDBJ whole genome shotgun (WGS) entry which is preliminary data.</text>
</comment>
<dbReference type="PANTHER" id="PTHR43747">
    <property type="entry name" value="FAD-BINDING PROTEIN"/>
    <property type="match status" value="1"/>
</dbReference>
<organism evidence="1 2">
    <name type="scientific">Rubritalea halochordaticola</name>
    <dbReference type="NCBI Taxonomy" id="714537"/>
    <lineage>
        <taxon>Bacteria</taxon>
        <taxon>Pseudomonadati</taxon>
        <taxon>Verrucomicrobiota</taxon>
        <taxon>Verrucomicrobiia</taxon>
        <taxon>Verrucomicrobiales</taxon>
        <taxon>Rubritaleaceae</taxon>
        <taxon>Rubritalea</taxon>
    </lineage>
</organism>
<evidence type="ECO:0000313" key="1">
    <source>
        <dbReference type="EMBL" id="GAA5496931.1"/>
    </source>
</evidence>
<dbReference type="InterPro" id="IPR006905">
    <property type="entry name" value="Flavin_halogenase"/>
</dbReference>
<dbReference type="InterPro" id="IPR036188">
    <property type="entry name" value="FAD/NAD-bd_sf"/>
</dbReference>
<name>A0ABP9V2N6_9BACT</name>
<keyword evidence="2" id="KW-1185">Reference proteome</keyword>
<reference evidence="1 2" key="1">
    <citation type="submission" date="2024-02" db="EMBL/GenBank/DDBJ databases">
        <title>Rubritalea halochordaticola NBRC 107102.</title>
        <authorList>
            <person name="Ichikawa N."/>
            <person name="Katano-Makiyama Y."/>
            <person name="Hidaka K."/>
        </authorList>
    </citation>
    <scope>NUCLEOTIDE SEQUENCE [LARGE SCALE GENOMIC DNA]</scope>
    <source>
        <strain evidence="1 2">NBRC 107102</strain>
    </source>
</reference>
<dbReference type="PIRSF" id="PIRSF011396">
    <property type="entry name" value="Trp_halogenase"/>
    <property type="match status" value="1"/>
</dbReference>
<dbReference type="Gene3D" id="3.50.50.60">
    <property type="entry name" value="FAD/NAD(P)-binding domain"/>
    <property type="match status" value="1"/>
</dbReference>
<dbReference type="PANTHER" id="PTHR43747:SF4">
    <property type="entry name" value="FLAVIN-DEPENDENT TRYPTOPHAN HALOGENASE"/>
    <property type="match status" value="1"/>
</dbReference>
<dbReference type="Pfam" id="PF04820">
    <property type="entry name" value="Trp_halogenase"/>
    <property type="match status" value="1"/>
</dbReference>